<gene>
    <name evidence="3" type="ORF">CXG81DRAFT_21518</name>
</gene>
<accession>A0A4P9X0J6</accession>
<protein>
    <submittedName>
        <fullName evidence="3">Uncharacterized protein</fullName>
    </submittedName>
</protein>
<proteinExistence type="predicted"/>
<dbReference type="Proteomes" id="UP000274922">
    <property type="component" value="Unassembled WGS sequence"/>
</dbReference>
<feature type="region of interest" description="Disordered" evidence="1">
    <location>
        <begin position="460"/>
        <end position="509"/>
    </location>
</feature>
<feature type="compositionally biased region" description="Low complexity" evidence="1">
    <location>
        <begin position="480"/>
        <end position="501"/>
    </location>
</feature>
<sequence length="517" mass="56938">MSMIMRGGHGLPVLLPVLILAFLMCLVTAAPPDSRWSSLSKDETTALDGLVRLSQNTQHPPVNMAPLHTQPQVVAAPLGYGDTGSHHADGGPVLDQNPGAPASGSSSKKRKAHAQLSQQDASGRGKVQFTQQRPAIDATDPYIKSLGPSDTITEDKGKSILNKMEELWVASNEWYTSWDALMPEEARFQLNKNVLHKGIMLFYTHCHLAALEHHRAGSDWKPADGKQRLDALEKLYGTLSALKDDLYEQLRHFHRVPADSSTGWEGLRSRMLQHADSMASSYSKIRILKLLLKSRDLDPKSVIAMGKTFRTTAANFKRALDDDVKGSTKRLRVHQLAYEVVKWKVEYSDGLSRTNYNSMPFDQWFSGKARLENWLFGPDIESVGIELQSVLQSAFGSSWQVMATTMGELDKQSQQYVKVFERTVKDLGIPETDLPKPITDGILANSELFEVISRQWNPNTLPTASSAHGRPTMQQDHIHAGPSTATAGAGSSGSSLGHQQAPPRSPGIMDITHVLLP</sequence>
<keyword evidence="4" id="KW-1185">Reference proteome</keyword>
<evidence type="ECO:0000313" key="4">
    <source>
        <dbReference type="Proteomes" id="UP000274922"/>
    </source>
</evidence>
<name>A0A4P9X0J6_9FUNG</name>
<dbReference type="AlphaFoldDB" id="A0A4P9X0J6"/>
<evidence type="ECO:0000313" key="3">
    <source>
        <dbReference type="EMBL" id="RKO98233.1"/>
    </source>
</evidence>
<dbReference type="EMBL" id="ML014581">
    <property type="protein sequence ID" value="RKO98233.1"/>
    <property type="molecule type" value="Genomic_DNA"/>
</dbReference>
<feature type="chain" id="PRO_5020947597" evidence="2">
    <location>
        <begin position="30"/>
        <end position="517"/>
    </location>
</feature>
<reference evidence="4" key="1">
    <citation type="journal article" date="2018" name="Nat. Microbiol.">
        <title>Leveraging single-cell genomics to expand the fungal tree of life.</title>
        <authorList>
            <person name="Ahrendt S.R."/>
            <person name="Quandt C.A."/>
            <person name="Ciobanu D."/>
            <person name="Clum A."/>
            <person name="Salamov A."/>
            <person name="Andreopoulos B."/>
            <person name="Cheng J.F."/>
            <person name="Woyke T."/>
            <person name="Pelin A."/>
            <person name="Henrissat B."/>
            <person name="Reynolds N.K."/>
            <person name="Benny G.L."/>
            <person name="Smith M.E."/>
            <person name="James T.Y."/>
            <person name="Grigoriev I.V."/>
        </authorList>
    </citation>
    <scope>NUCLEOTIDE SEQUENCE [LARGE SCALE GENOMIC DNA]</scope>
    <source>
        <strain evidence="4">ATCC 52028</strain>
    </source>
</reference>
<feature type="region of interest" description="Disordered" evidence="1">
    <location>
        <begin position="76"/>
        <end position="134"/>
    </location>
</feature>
<evidence type="ECO:0000256" key="2">
    <source>
        <dbReference type="SAM" id="SignalP"/>
    </source>
</evidence>
<feature type="signal peptide" evidence="2">
    <location>
        <begin position="1"/>
        <end position="29"/>
    </location>
</feature>
<keyword evidence="2" id="KW-0732">Signal</keyword>
<evidence type="ECO:0000256" key="1">
    <source>
        <dbReference type="SAM" id="MobiDB-lite"/>
    </source>
</evidence>
<organism evidence="3 4">
    <name type="scientific">Caulochytrium protostelioides</name>
    <dbReference type="NCBI Taxonomy" id="1555241"/>
    <lineage>
        <taxon>Eukaryota</taxon>
        <taxon>Fungi</taxon>
        <taxon>Fungi incertae sedis</taxon>
        <taxon>Chytridiomycota</taxon>
        <taxon>Chytridiomycota incertae sedis</taxon>
        <taxon>Chytridiomycetes</taxon>
        <taxon>Caulochytriales</taxon>
        <taxon>Caulochytriaceae</taxon>
        <taxon>Caulochytrium</taxon>
    </lineage>
</organism>